<reference evidence="2" key="1">
    <citation type="submission" date="2016-10" db="EMBL/GenBank/DDBJ databases">
        <authorList>
            <person name="Varghese N."/>
            <person name="Submissions S."/>
        </authorList>
    </citation>
    <scope>NUCLEOTIDE SEQUENCE [LARGE SCALE GENOMIC DNA]</scope>
    <source>
        <strain evidence="2">Gh-67</strain>
    </source>
</reference>
<accession>A0A1G7P3R6</accession>
<dbReference type="Proteomes" id="UP000199705">
    <property type="component" value="Unassembled WGS sequence"/>
</dbReference>
<evidence type="ECO:0000313" key="2">
    <source>
        <dbReference type="Proteomes" id="UP000199705"/>
    </source>
</evidence>
<dbReference type="EMBL" id="FNCG01000001">
    <property type="protein sequence ID" value="SDF80935.1"/>
    <property type="molecule type" value="Genomic_DNA"/>
</dbReference>
<sequence>MKRLIVTTIFLIIATVLVTVLYFKNLSPPGVRTGQVMRAIPDNAVAVFEFGNEKGFYDIFAGNQLLSTFVGPGKLHELDTLRKLLIASPQLDQFFTGQNIFVSLHPTNNDNIDLLVTTSASKAFSATMFNHLTGNAKSALQIAPMQIAASQGYNIYVKPLNKHFYLIKTGDNIFSGSFSKDLVDHSAIYQQDKGHNGFVPLPEQQNANSLANLYINYNQLNQFFDQLFLNKTTDLFKSFRMLPAYAALNLNYKSDALMFNGFTTKRNNATSYLNIFSAQQPVENHLKDIFPATTAYSTSFAVSDPKKFETDLSQWHDKAGVGKEKNELLNKVKSEAGLFVKPEFEKLLGNEFAIVTTRYFEKFAIISVKDGSKLFPVMMNISNMVTDKVGQFNYEKLPFFLLGDAFSIFRKPYFMIIDNYLILATSVSELESYNDTYFNRKFIGKTDQYTQFDNLLAERSNVAFFINFKNMQPLLKRDLKRPFYDAFENSDPGWKNYYGAAFQLTASDRNFYTNFCMRLNVPDTSAVKK</sequence>
<organism evidence="1 2">
    <name type="scientific">Mucilaginibacter gossypii</name>
    <dbReference type="NCBI Taxonomy" id="551996"/>
    <lineage>
        <taxon>Bacteria</taxon>
        <taxon>Pseudomonadati</taxon>
        <taxon>Bacteroidota</taxon>
        <taxon>Sphingobacteriia</taxon>
        <taxon>Sphingobacteriales</taxon>
        <taxon>Sphingobacteriaceae</taxon>
        <taxon>Mucilaginibacter</taxon>
    </lineage>
</organism>
<dbReference type="STRING" id="551996.SAMN05192573_101439"/>
<name>A0A1G7P3R6_9SPHI</name>
<dbReference type="RefSeq" id="WP_091162662.1">
    <property type="nucleotide sequence ID" value="NZ_FNCG01000001.1"/>
</dbReference>
<dbReference type="AlphaFoldDB" id="A0A1G7P3R6"/>
<evidence type="ECO:0000313" key="1">
    <source>
        <dbReference type="EMBL" id="SDF80935.1"/>
    </source>
</evidence>
<gene>
    <name evidence="1" type="ORF">SAMN05192573_101439</name>
</gene>
<keyword evidence="2" id="KW-1185">Reference proteome</keyword>
<protein>
    <recommendedName>
        <fullName evidence="3">DUF3352 domain-containing protein</fullName>
    </recommendedName>
</protein>
<proteinExistence type="predicted"/>
<evidence type="ECO:0008006" key="3">
    <source>
        <dbReference type="Google" id="ProtNLM"/>
    </source>
</evidence>